<keyword evidence="10" id="KW-0560">Oxidoreductase</keyword>
<evidence type="ECO:0000256" key="10">
    <source>
        <dbReference type="ARBA" id="ARBA00023002"/>
    </source>
</evidence>
<comment type="subcellular location">
    <subcellularLocation>
        <location evidence="2">Membrane</location>
        <topology evidence="2">Single-pass membrane protein</topology>
    </subcellularLocation>
</comment>
<evidence type="ECO:0000256" key="3">
    <source>
        <dbReference type="ARBA" id="ARBA00010609"/>
    </source>
</evidence>
<evidence type="ECO:0000256" key="11">
    <source>
        <dbReference type="ARBA" id="ARBA00023065"/>
    </source>
</evidence>
<comment type="cofactor">
    <cofactor evidence="1">
        <name>Cu cation</name>
        <dbReference type="ChEBI" id="CHEBI:23378"/>
    </cofactor>
</comment>
<comment type="similarity">
    <text evidence="3">Belongs to the multicopper oxidase family.</text>
</comment>
<gene>
    <name evidence="19" type="ORF">C0Q70_09851</name>
</gene>
<dbReference type="FunFam" id="2.60.40.420:FF:000002">
    <property type="entry name" value="Hephaestin like 1"/>
    <property type="match status" value="1"/>
</dbReference>
<keyword evidence="5" id="KW-0812">Transmembrane</keyword>
<accession>A0A2T7PAY8</accession>
<evidence type="ECO:0000313" key="20">
    <source>
        <dbReference type="Proteomes" id="UP000245119"/>
    </source>
</evidence>
<dbReference type="PANTHER" id="PTHR11709">
    <property type="entry name" value="MULTI-COPPER OXIDASE"/>
    <property type="match status" value="1"/>
</dbReference>
<feature type="region of interest" description="Disordered" evidence="16">
    <location>
        <begin position="1"/>
        <end position="22"/>
    </location>
</feature>
<evidence type="ECO:0000256" key="15">
    <source>
        <dbReference type="SAM" id="Coils"/>
    </source>
</evidence>
<keyword evidence="9" id="KW-1133">Transmembrane helix</keyword>
<sequence length="1264" mass="140417">MAPSKSNTTVRTAHTGQPSSRRPVTAVVRKYYLGAVEVDWDYAPRGDHTNVGHNSEFYLKGGLKRIGSIYTKTMYKMYTNEKFDEELSMKSWQGIVGAIMRAEVGDTVYVYFHNMASKPVSVHVHGVFYDSYSEGAVYKGKDKRPGDSVAPGDVYEYKWEIKEEAGPAQGDDACIPWPFHSHAEYPTRRSTLASSAFCWCVGKGERKDVNREFVVLLKVFDENRSLHAEQNIDWCGDKESCKKLLSEGDKEFYASNYMHSINGYMYAHGSPFSVCGGDTIAWHVLAIGGHSDVHSFVVDGEVLTLGPARSCLELFITAAMTAGAPGKKLIFCAVSNHLEEGESAFLDVHDCGVQQQAPVPGNIRRYYMMVDEYLWDYAPTGMDMYSGTPLISEDSIQSKYFAASKNRIGSMYYKYLYFQYEDPEFKYRMSRSGSDKALGDARATHQSGGRRDPRSDFIQQCLSSLLLLPLRTRPAGQGHGQERLAQHSCVSEVDVEVRLFRATSRAATRRGSPVYDHHVPKDGYERVLYLAVIDENLSWLIDKNIQSFTVSSEVSKDDHEFWESNRMASINGLSYGNVYGLDFCKYDNVYWHLFSLGDESDVQAAHFHGLNFLIDGRVSDTVSLFPGKTTALKASVKKEGTWVIESTNTKHFEAGMFAMYGVDECSEPKAEAYKAEVINPQEKAKEEKKKLEEEGPIRKYFIAAEEIEWDYEPPWASMKSGRHRRSSGGSGEGSSSSSSSGSGEGSGDGWSMSSVYKKAVFRQYTDKHFLLPVKREKQAEHLGILGPMIHAQVGDTLEVVFKNMASKPYSIYTHVVETDKENEGAHYKDYTDSQKDDKVEPGESYTYRWKVPTPLQLASPCFSSLYYSAAKYPDDVYSGLVGPLVICQKGVLNPQGVRGDVNQEFALLFMVFDENRSKYLHDNVQTHAPELAHYKGMWSDEYFVSQNKWHTINGYSFTHVPGLEMLKGQGVAWHVFSFGSSSDIHSVHFHGHPLLQEAGGPRVVDTVGVLPEMSKDLLMQAKNEGTWMIHCDVSGHMEMGMVTTYSVKSPLDSMEVKPVAAAPPPEKQLELAKQQAIAAAQAQLQQAAAAAAAVQAAKAQGAAEALAQQAAAAQAQAQAQAEGTALGVKEAQDKIKELQKIAEEKAAKAAKVAKLQQLAANEAAAIKKAEVDAKNEAGLKPVVIESKAEDFAKDYSYSEGTYKEGAEYMEQNGGDSSYDEWYDESEEWSEDSMGEGNSEDYGKDYSEGGMGSHSDQSEYYKLKL</sequence>
<feature type="coiled-coil region" evidence="15">
    <location>
        <begin position="1077"/>
        <end position="1172"/>
    </location>
</feature>
<keyword evidence="11" id="KW-0406">Ion transport</keyword>
<dbReference type="AlphaFoldDB" id="A0A2T7PAY8"/>
<dbReference type="EMBL" id="PZQS01000005">
    <property type="protein sequence ID" value="PVD30579.1"/>
    <property type="molecule type" value="Genomic_DNA"/>
</dbReference>
<dbReference type="OrthoDB" id="2121828at2759"/>
<evidence type="ECO:0000256" key="1">
    <source>
        <dbReference type="ARBA" id="ARBA00001935"/>
    </source>
</evidence>
<dbReference type="STRING" id="400727.A0A2T7PAY8"/>
<dbReference type="SUPFAM" id="SSF49503">
    <property type="entry name" value="Cupredoxins"/>
    <property type="match status" value="6"/>
</dbReference>
<dbReference type="GO" id="GO:0006826">
    <property type="term" value="P:iron ion transport"/>
    <property type="evidence" value="ECO:0007669"/>
    <property type="project" value="TreeGrafter"/>
</dbReference>
<dbReference type="InterPro" id="IPR011706">
    <property type="entry name" value="Cu-oxidase_C"/>
</dbReference>
<dbReference type="PANTHER" id="PTHR11709:SF504">
    <property type="entry name" value="PLASTOCYANIN-LIKE DOMAIN-CONTAINING PROTEIN"/>
    <property type="match status" value="1"/>
</dbReference>
<evidence type="ECO:0000259" key="17">
    <source>
        <dbReference type="Pfam" id="PF07731"/>
    </source>
</evidence>
<keyword evidence="8" id="KW-0677">Repeat</keyword>
<dbReference type="Proteomes" id="UP000245119">
    <property type="component" value="Linkage Group LG5"/>
</dbReference>
<comment type="caution">
    <text evidence="19">The sequence shown here is derived from an EMBL/GenBank/DDBJ whole genome shotgun (WGS) entry which is preliminary data.</text>
</comment>
<evidence type="ECO:0000256" key="13">
    <source>
        <dbReference type="ARBA" id="ARBA00023157"/>
    </source>
</evidence>
<evidence type="ECO:0000256" key="5">
    <source>
        <dbReference type="ARBA" id="ARBA00022692"/>
    </source>
</evidence>
<evidence type="ECO:0000256" key="9">
    <source>
        <dbReference type="ARBA" id="ARBA00022989"/>
    </source>
</evidence>
<evidence type="ECO:0000313" key="19">
    <source>
        <dbReference type="EMBL" id="PVD30579.1"/>
    </source>
</evidence>
<evidence type="ECO:0008006" key="21">
    <source>
        <dbReference type="Google" id="ProtNLM"/>
    </source>
</evidence>
<evidence type="ECO:0000259" key="18">
    <source>
        <dbReference type="Pfam" id="PF07732"/>
    </source>
</evidence>
<keyword evidence="20" id="KW-1185">Reference proteome</keyword>
<keyword evidence="12" id="KW-0472">Membrane</keyword>
<keyword evidence="14" id="KW-0325">Glycoprotein</keyword>
<evidence type="ECO:0000256" key="2">
    <source>
        <dbReference type="ARBA" id="ARBA00004167"/>
    </source>
</evidence>
<dbReference type="Gene3D" id="2.60.40.420">
    <property type="entry name" value="Cupredoxins - blue copper proteins"/>
    <property type="match status" value="4"/>
</dbReference>
<feature type="domain" description="Plastocyanin-like" evidence="18">
    <location>
        <begin position="95"/>
        <end position="166"/>
    </location>
</feature>
<keyword evidence="6" id="KW-0479">Metal-binding</keyword>
<name>A0A2T7PAY8_POMCA</name>
<evidence type="ECO:0000256" key="16">
    <source>
        <dbReference type="SAM" id="MobiDB-lite"/>
    </source>
</evidence>
<dbReference type="Pfam" id="PF07732">
    <property type="entry name" value="Cu-oxidase_3"/>
    <property type="match status" value="2"/>
</dbReference>
<dbReference type="InterPro" id="IPR008972">
    <property type="entry name" value="Cupredoxin"/>
</dbReference>
<dbReference type="GO" id="GO:0016491">
    <property type="term" value="F:oxidoreductase activity"/>
    <property type="evidence" value="ECO:0007669"/>
    <property type="project" value="UniProtKB-KW"/>
</dbReference>
<feature type="domain" description="Plastocyanin-like" evidence="17">
    <location>
        <begin position="950"/>
        <end position="1048"/>
    </location>
</feature>
<keyword evidence="4" id="KW-0813">Transport</keyword>
<protein>
    <recommendedName>
        <fullName evidence="21">Plastocyanin-like domain-containing protein</fullName>
    </recommendedName>
</protein>
<dbReference type="GO" id="GO:0005507">
    <property type="term" value="F:copper ion binding"/>
    <property type="evidence" value="ECO:0007669"/>
    <property type="project" value="InterPro"/>
</dbReference>
<feature type="domain" description="Plastocyanin-like" evidence="18">
    <location>
        <begin position="784"/>
        <end position="888"/>
    </location>
</feature>
<dbReference type="Pfam" id="PF07731">
    <property type="entry name" value="Cu-oxidase_2"/>
    <property type="match status" value="1"/>
</dbReference>
<dbReference type="GO" id="GO:0005886">
    <property type="term" value="C:plasma membrane"/>
    <property type="evidence" value="ECO:0007669"/>
    <property type="project" value="TreeGrafter"/>
</dbReference>
<keyword evidence="13" id="KW-1015">Disulfide bond</keyword>
<feature type="compositionally biased region" description="Basic and acidic residues" evidence="16">
    <location>
        <begin position="1255"/>
        <end position="1264"/>
    </location>
</feature>
<feature type="region of interest" description="Disordered" evidence="16">
    <location>
        <begin position="1206"/>
        <end position="1264"/>
    </location>
</feature>
<evidence type="ECO:0000256" key="4">
    <source>
        <dbReference type="ARBA" id="ARBA00022448"/>
    </source>
</evidence>
<dbReference type="InterPro" id="IPR033138">
    <property type="entry name" value="Cu_oxidase_CS"/>
</dbReference>
<keyword evidence="15" id="KW-0175">Coiled coil</keyword>
<proteinExistence type="inferred from homology"/>
<dbReference type="InterPro" id="IPR045087">
    <property type="entry name" value="Cu-oxidase_fam"/>
</dbReference>
<evidence type="ECO:0000256" key="12">
    <source>
        <dbReference type="ARBA" id="ARBA00023136"/>
    </source>
</evidence>
<keyword evidence="7" id="KW-0732">Signal</keyword>
<dbReference type="InterPro" id="IPR011707">
    <property type="entry name" value="Cu-oxidase-like_N"/>
</dbReference>
<dbReference type="PROSITE" id="PS00079">
    <property type="entry name" value="MULTICOPPER_OXIDASE1"/>
    <property type="match status" value="2"/>
</dbReference>
<evidence type="ECO:0000256" key="14">
    <source>
        <dbReference type="ARBA" id="ARBA00023180"/>
    </source>
</evidence>
<evidence type="ECO:0000256" key="8">
    <source>
        <dbReference type="ARBA" id="ARBA00022737"/>
    </source>
</evidence>
<evidence type="ECO:0000256" key="7">
    <source>
        <dbReference type="ARBA" id="ARBA00022729"/>
    </source>
</evidence>
<reference evidence="19 20" key="1">
    <citation type="submission" date="2018-04" db="EMBL/GenBank/DDBJ databases">
        <title>The genome of golden apple snail Pomacea canaliculata provides insight into stress tolerance and invasive adaptation.</title>
        <authorList>
            <person name="Liu C."/>
            <person name="Liu B."/>
            <person name="Ren Y."/>
            <person name="Zhang Y."/>
            <person name="Wang H."/>
            <person name="Li S."/>
            <person name="Jiang F."/>
            <person name="Yin L."/>
            <person name="Zhang G."/>
            <person name="Qian W."/>
            <person name="Fan W."/>
        </authorList>
    </citation>
    <scope>NUCLEOTIDE SEQUENCE [LARGE SCALE GENOMIC DNA]</scope>
    <source>
        <strain evidence="19">SZHN2017</strain>
        <tissue evidence="19">Muscle</tissue>
    </source>
</reference>
<feature type="region of interest" description="Disordered" evidence="16">
    <location>
        <begin position="715"/>
        <end position="749"/>
    </location>
</feature>
<feature type="compositionally biased region" description="Acidic residues" evidence="16">
    <location>
        <begin position="1217"/>
        <end position="1233"/>
    </location>
</feature>
<evidence type="ECO:0000256" key="6">
    <source>
        <dbReference type="ARBA" id="ARBA00022723"/>
    </source>
</evidence>
<organism evidence="19 20">
    <name type="scientific">Pomacea canaliculata</name>
    <name type="common">Golden apple snail</name>
    <dbReference type="NCBI Taxonomy" id="400727"/>
    <lineage>
        <taxon>Eukaryota</taxon>
        <taxon>Metazoa</taxon>
        <taxon>Spiralia</taxon>
        <taxon>Lophotrochozoa</taxon>
        <taxon>Mollusca</taxon>
        <taxon>Gastropoda</taxon>
        <taxon>Caenogastropoda</taxon>
        <taxon>Architaenioglossa</taxon>
        <taxon>Ampullarioidea</taxon>
        <taxon>Ampullariidae</taxon>
        <taxon>Pomacea</taxon>
    </lineage>
</organism>